<dbReference type="EMBL" id="JBBPFD010000014">
    <property type="protein sequence ID" value="KAK7898643.1"/>
    <property type="molecule type" value="Genomic_DNA"/>
</dbReference>
<feature type="compositionally biased region" description="Gly residues" evidence="1">
    <location>
        <begin position="77"/>
        <end position="87"/>
    </location>
</feature>
<accession>A0AAW0NFQ3</accession>
<dbReference type="AlphaFoldDB" id="A0AAW0NFQ3"/>
<organism evidence="2 3">
    <name type="scientific">Mugilogobius chulae</name>
    <name type="common">yellowstripe goby</name>
    <dbReference type="NCBI Taxonomy" id="88201"/>
    <lineage>
        <taxon>Eukaryota</taxon>
        <taxon>Metazoa</taxon>
        <taxon>Chordata</taxon>
        <taxon>Craniata</taxon>
        <taxon>Vertebrata</taxon>
        <taxon>Euteleostomi</taxon>
        <taxon>Actinopterygii</taxon>
        <taxon>Neopterygii</taxon>
        <taxon>Teleostei</taxon>
        <taxon>Neoteleostei</taxon>
        <taxon>Acanthomorphata</taxon>
        <taxon>Gobiaria</taxon>
        <taxon>Gobiiformes</taxon>
        <taxon>Gobioidei</taxon>
        <taxon>Gobiidae</taxon>
        <taxon>Gobionellinae</taxon>
        <taxon>Mugilogobius</taxon>
    </lineage>
</organism>
<proteinExistence type="predicted"/>
<name>A0AAW0NFQ3_9GOBI</name>
<feature type="region of interest" description="Disordered" evidence="1">
    <location>
        <begin position="1"/>
        <end position="110"/>
    </location>
</feature>
<protein>
    <submittedName>
        <fullName evidence="2">Uncharacterized protein</fullName>
    </submittedName>
</protein>
<reference evidence="3" key="1">
    <citation type="submission" date="2024-04" db="EMBL/GenBank/DDBJ databases">
        <title>Salinicola lusitanus LLJ914,a marine bacterium isolated from the Okinawa Trough.</title>
        <authorList>
            <person name="Li J."/>
        </authorList>
    </citation>
    <scope>NUCLEOTIDE SEQUENCE [LARGE SCALE GENOMIC DNA]</scope>
</reference>
<evidence type="ECO:0000313" key="2">
    <source>
        <dbReference type="EMBL" id="KAK7898643.1"/>
    </source>
</evidence>
<evidence type="ECO:0000313" key="3">
    <source>
        <dbReference type="Proteomes" id="UP001460270"/>
    </source>
</evidence>
<evidence type="ECO:0000256" key="1">
    <source>
        <dbReference type="SAM" id="MobiDB-lite"/>
    </source>
</evidence>
<feature type="compositionally biased region" description="Basic and acidic residues" evidence="1">
    <location>
        <begin position="36"/>
        <end position="52"/>
    </location>
</feature>
<keyword evidence="3" id="KW-1185">Reference proteome</keyword>
<dbReference type="Proteomes" id="UP001460270">
    <property type="component" value="Unassembled WGS sequence"/>
</dbReference>
<sequence>MRGPYPNHLEDVMDFIDLQSDDFGGPRSTAEAAEGEGSKDREEQQTQAETERGGATATGGGDGPGAGGAKEDATGGQEPGQGLGGAGKRMSAQGSPPQCDGFRPGISDQRGADFPLLQRALCGRGDQLRQDPQQSDAQQEAGQGHALSHLLSANSVRRRLSFLDDNVVYHTLKKHSARKCACV</sequence>
<feature type="compositionally biased region" description="Gly residues" evidence="1">
    <location>
        <begin position="56"/>
        <end position="68"/>
    </location>
</feature>
<comment type="caution">
    <text evidence="2">The sequence shown here is derived from an EMBL/GenBank/DDBJ whole genome shotgun (WGS) entry which is preliminary data.</text>
</comment>
<gene>
    <name evidence="2" type="ORF">WMY93_019496</name>
</gene>